<dbReference type="HOGENOM" id="CLU_009318_6_1_2"/>
<organism evidence="2 3">
    <name type="scientific">Methanosarcina barkeri str. Wiesmoor</name>
    <dbReference type="NCBI Taxonomy" id="1434109"/>
    <lineage>
        <taxon>Archaea</taxon>
        <taxon>Methanobacteriati</taxon>
        <taxon>Methanobacteriota</taxon>
        <taxon>Stenosarchaea group</taxon>
        <taxon>Methanomicrobia</taxon>
        <taxon>Methanosarcinales</taxon>
        <taxon>Methanosarcinaceae</taxon>
        <taxon>Methanosarcina</taxon>
    </lineage>
</organism>
<proteinExistence type="predicted"/>
<gene>
    <name evidence="2" type="ORF">MSBRW_3250</name>
</gene>
<dbReference type="FunFam" id="2.60.40.10:FF:000270">
    <property type="entry name" value="Cell surface protein"/>
    <property type="match status" value="4"/>
</dbReference>
<dbReference type="PROSITE" id="PS50093">
    <property type="entry name" value="PKD"/>
    <property type="match status" value="4"/>
</dbReference>
<accession>A0A0E3QPS2</accession>
<dbReference type="PANTHER" id="PTHR36842:SF1">
    <property type="entry name" value="PROTEIN TOLB"/>
    <property type="match status" value="1"/>
</dbReference>
<feature type="domain" description="PKD" evidence="1">
    <location>
        <begin position="510"/>
        <end position="593"/>
    </location>
</feature>
<feature type="domain" description="PKD" evidence="1">
    <location>
        <begin position="595"/>
        <end position="675"/>
    </location>
</feature>
<dbReference type="KEGG" id="mbw:MSBRW_3250"/>
<dbReference type="InterPro" id="IPR000601">
    <property type="entry name" value="PKD_dom"/>
</dbReference>
<dbReference type="SUPFAM" id="SSF49299">
    <property type="entry name" value="PKD domain"/>
    <property type="match status" value="4"/>
</dbReference>
<dbReference type="GeneID" id="25419221"/>
<dbReference type="InterPro" id="IPR022409">
    <property type="entry name" value="PKD/Chitinase_dom"/>
</dbReference>
<dbReference type="CDD" id="cd00146">
    <property type="entry name" value="PKD"/>
    <property type="match status" value="4"/>
</dbReference>
<sequence length="675" mass="75499">MKKKETIYKIILFSISLVLLLFPSAVSAATAESGSPTITETQITTNTSYQWGPDIYGDRIVWRDGRNGNSDIYMYDISTKKETRITTNTSDKWDPAIYGNRIVWVDDRNRSWDIYMYDLSTKKETQISNYEFEFEDTGNPAVYGDKIVWTHGFEEYWQIYMYDLSTKKETQITTNGRAYYPAIYGNKIVWLDDRDSDYNYDIYMYDLSTKKESQITTSGSADNPAIYGNRIVYADDRKGNYDIYMYDISTKAETQITSSPDNQVSPNIYGNRILWKDVGGEDDGGEYHGIYMCDLSTNQKFKITSHGDWDDPAIYGNRVVYTDNRNGNYDIYMSTISSEEPEPNFPVADFSASQTSGKTPLKVKFTDTSTGTPTKWIWNFGDGSKSFHQNPVHKYSKAGTYTVSLTVKNAAGRNTITKTDYITVAAKPVAAFSASPTSGKVPLKVKFTDTSTGTPVKWKWNFGDGSKSFHQNPTHKYSKAGKYTVTLKVTNAAGINTATKSKYITVTSKPVAAFSASPTSGKYPLDVKFTDKSTGSPTKWKWDFGDGTKSFLQNPTHKYSKAGKYTVTLKVTNAAGINTATKSKYITVTGTSQAPTADFWGWPLSGKAPLKVTFTETSKGSPTSWKWDFGDGKYSTEKSPTHTYSSAGTYTVKLIATNEAGSSTKSKWKYIKVAK</sequence>
<dbReference type="InterPro" id="IPR027618">
    <property type="entry name" value="Beta_prop_Msarc"/>
</dbReference>
<dbReference type="Pfam" id="PF18911">
    <property type="entry name" value="PKD_4"/>
    <property type="match status" value="4"/>
</dbReference>
<dbReference type="InterPro" id="IPR035986">
    <property type="entry name" value="PKD_dom_sf"/>
</dbReference>
<dbReference type="EMBL" id="CP009526">
    <property type="protein sequence ID" value="AKB52503.1"/>
    <property type="molecule type" value="Genomic_DNA"/>
</dbReference>
<name>A0A0E3QPS2_METBA</name>
<dbReference type="SMART" id="SM00089">
    <property type="entry name" value="PKD"/>
    <property type="match status" value="4"/>
</dbReference>
<dbReference type="InterPro" id="IPR013783">
    <property type="entry name" value="Ig-like_fold"/>
</dbReference>
<dbReference type="PATRIC" id="fig|1434109.4.peg.4228"/>
<dbReference type="Gene3D" id="2.120.10.30">
    <property type="entry name" value="TolB, C-terminal domain"/>
    <property type="match status" value="2"/>
</dbReference>
<dbReference type="RefSeq" id="WP_011306480.1">
    <property type="nucleotide sequence ID" value="NZ_CP009526.1"/>
</dbReference>
<dbReference type="PANTHER" id="PTHR36842">
    <property type="entry name" value="PROTEIN TOLB HOMOLOG"/>
    <property type="match status" value="1"/>
</dbReference>
<dbReference type="AlphaFoldDB" id="A0A0E3QPS2"/>
<dbReference type="Proteomes" id="UP000033038">
    <property type="component" value="Chromosome"/>
</dbReference>
<evidence type="ECO:0000259" key="1">
    <source>
        <dbReference type="PROSITE" id="PS50093"/>
    </source>
</evidence>
<protein>
    <submittedName>
        <fullName evidence="2">Cell surface protein</fullName>
    </submittedName>
</protein>
<dbReference type="InterPro" id="IPR011042">
    <property type="entry name" value="6-blade_b-propeller_TolB-like"/>
</dbReference>
<dbReference type="NCBIfam" id="TIGR04275">
    <property type="entry name" value="beta_prop_Msarc"/>
    <property type="match status" value="7"/>
</dbReference>
<evidence type="ECO:0000313" key="3">
    <source>
        <dbReference type="Proteomes" id="UP000033038"/>
    </source>
</evidence>
<feature type="domain" description="PKD" evidence="1">
    <location>
        <begin position="346"/>
        <end position="429"/>
    </location>
</feature>
<feature type="domain" description="PKD" evidence="1">
    <location>
        <begin position="428"/>
        <end position="511"/>
    </location>
</feature>
<evidence type="ECO:0000313" key="2">
    <source>
        <dbReference type="EMBL" id="AKB52503.1"/>
    </source>
</evidence>
<dbReference type="Gene3D" id="2.60.40.10">
    <property type="entry name" value="Immunoglobulins"/>
    <property type="match status" value="4"/>
</dbReference>
<dbReference type="SUPFAM" id="SSF69304">
    <property type="entry name" value="Tricorn protease N-terminal domain"/>
    <property type="match status" value="1"/>
</dbReference>
<reference evidence="2 3" key="1">
    <citation type="submission" date="2014-07" db="EMBL/GenBank/DDBJ databases">
        <title>Methanogenic archaea and the global carbon cycle.</title>
        <authorList>
            <person name="Henriksen J.R."/>
            <person name="Luke J."/>
            <person name="Reinhart S."/>
            <person name="Benedict M.N."/>
            <person name="Youngblut N.D."/>
            <person name="Metcalf M.E."/>
            <person name="Whitaker R.J."/>
            <person name="Metcalf W.W."/>
        </authorList>
    </citation>
    <scope>NUCLEOTIDE SEQUENCE [LARGE SCALE GENOMIC DNA]</scope>
    <source>
        <strain evidence="2 3">Wiesmoor</strain>
    </source>
</reference>